<dbReference type="EMBL" id="ACCH01000308">
    <property type="protein sequence ID" value="EEF88299.1"/>
    <property type="molecule type" value="Genomic_DNA"/>
</dbReference>
<organism evidence="1 2">
    <name type="scientific">Bacteroides cellulosilyticus DSM 14838</name>
    <dbReference type="NCBI Taxonomy" id="537012"/>
    <lineage>
        <taxon>Bacteria</taxon>
        <taxon>Pseudomonadati</taxon>
        <taxon>Bacteroidota</taxon>
        <taxon>Bacteroidia</taxon>
        <taxon>Bacteroidales</taxon>
        <taxon>Bacteroidaceae</taxon>
        <taxon>Bacteroides</taxon>
    </lineage>
</organism>
<reference evidence="1 2" key="2">
    <citation type="submission" date="2009-01" db="EMBL/GenBank/DDBJ databases">
        <title>Draft genome sequence of Bacteroides cellulosilyticus (DSM 14838).</title>
        <authorList>
            <person name="Sudarsanam P."/>
            <person name="Ley R."/>
            <person name="Guruge J."/>
            <person name="Turnbaugh P.J."/>
            <person name="Mahowald M."/>
            <person name="Liep D."/>
            <person name="Gordon J."/>
        </authorList>
    </citation>
    <scope>NUCLEOTIDE SEQUENCE [LARGE SCALE GENOMIC DNA]</scope>
    <source>
        <strain evidence="1 2">DSM 14838</strain>
    </source>
</reference>
<proteinExistence type="predicted"/>
<name>E2NIE8_9BACE</name>
<sequence length="40" mass="4542">MKDLLEGKGNISVRLKLALGHIREVTHRYSQAPGKKKLKK</sequence>
<comment type="caution">
    <text evidence="1">The sequence shown here is derived from an EMBL/GenBank/DDBJ whole genome shotgun (WGS) entry which is preliminary data.</text>
</comment>
<accession>E2NIE8</accession>
<dbReference type="HOGENOM" id="CLU_3284589_0_0_10"/>
<gene>
    <name evidence="1" type="ORF">BACCELL_04081</name>
</gene>
<reference evidence="1 2" key="1">
    <citation type="submission" date="2008-12" db="EMBL/GenBank/DDBJ databases">
        <authorList>
            <person name="Fulton L."/>
            <person name="Clifton S."/>
            <person name="Fulton B."/>
            <person name="Xu J."/>
            <person name="Minx P."/>
            <person name="Pepin K.H."/>
            <person name="Johnson M."/>
            <person name="Bhonagiri V."/>
            <person name="Nash W.E."/>
            <person name="Mardis E.R."/>
            <person name="Wilson R.K."/>
        </authorList>
    </citation>
    <scope>NUCLEOTIDE SEQUENCE [LARGE SCALE GENOMIC DNA]</scope>
    <source>
        <strain evidence="1 2">DSM 14838</strain>
    </source>
</reference>
<dbReference type="Proteomes" id="UP000003711">
    <property type="component" value="Unassembled WGS sequence"/>
</dbReference>
<protein>
    <submittedName>
        <fullName evidence="1">Uncharacterized protein</fullName>
    </submittedName>
</protein>
<dbReference type="AlphaFoldDB" id="E2NIE8"/>
<evidence type="ECO:0000313" key="2">
    <source>
        <dbReference type="Proteomes" id="UP000003711"/>
    </source>
</evidence>
<evidence type="ECO:0000313" key="1">
    <source>
        <dbReference type="EMBL" id="EEF88299.1"/>
    </source>
</evidence>